<dbReference type="Proteomes" id="UP000037029">
    <property type="component" value="Chromosome"/>
</dbReference>
<keyword evidence="2" id="KW-0503">Monooxygenase</keyword>
<evidence type="ECO:0000313" key="4">
    <source>
        <dbReference type="Proteomes" id="UP000037029"/>
    </source>
</evidence>
<dbReference type="InterPro" id="IPR050982">
    <property type="entry name" value="Auxin_biosynth/cation_transpt"/>
</dbReference>
<dbReference type="SUPFAM" id="SSF51905">
    <property type="entry name" value="FAD/NAD(P)-binding domain"/>
    <property type="match status" value="1"/>
</dbReference>
<reference evidence="3 5" key="2">
    <citation type="submission" date="2019-12" db="EMBL/GenBank/DDBJ databases">
        <title>Functional and genomic insights into the Sphingobium yanoikuyae YC-JY1, a bacterium efficiently degrading bisphenol A.</title>
        <authorList>
            <person name="Jia Y."/>
            <person name="Li X."/>
            <person name="Wang J."/>
            <person name="Eltoukhy A."/>
            <person name="Lamraoui I."/>
            <person name="Yan Y."/>
        </authorList>
    </citation>
    <scope>NUCLEOTIDE SEQUENCE [LARGE SCALE GENOMIC DNA]</scope>
    <source>
        <strain evidence="3 5">YC-JY1</strain>
    </source>
</reference>
<name>A0A0J9CXK8_SPHYA</name>
<dbReference type="EMBL" id="CP020925">
    <property type="protein sequence ID" value="ATP19985.1"/>
    <property type="molecule type" value="Genomic_DNA"/>
</dbReference>
<evidence type="ECO:0000313" key="2">
    <source>
        <dbReference type="EMBL" id="ATP19985.1"/>
    </source>
</evidence>
<gene>
    <name evidence="2" type="ORF">BV87_17355</name>
    <name evidence="3" type="ORF">GS397_07595</name>
</gene>
<dbReference type="EMBL" id="CP047218">
    <property type="protein sequence ID" value="QHD66926.1"/>
    <property type="molecule type" value="Genomic_DNA"/>
</dbReference>
<keyword evidence="1" id="KW-0560">Oxidoreductase</keyword>
<dbReference type="AlphaFoldDB" id="A0A0J9CXK8"/>
<dbReference type="Proteomes" id="UP000464086">
    <property type="component" value="Chromosome"/>
</dbReference>
<dbReference type="RefSeq" id="WP_017502788.1">
    <property type="nucleotide sequence ID" value="NZ_CAUUIR010000010.1"/>
</dbReference>
<dbReference type="Gene3D" id="3.50.50.60">
    <property type="entry name" value="FAD/NAD(P)-binding domain"/>
    <property type="match status" value="1"/>
</dbReference>
<sequence length="473" mass="51955">MTLAQHEARLAHDLDCLGFGGADWTRTDAPDDQHIHDVVIVGGGQSGLGAAFGLLRERISNILVLDENPAGQEGPWDSYARMMTLRTPKHLTAIDYGIPALTFRAYWEAMHGPQGWAAIDKIPRRDWMDYLRWYRRVLRLPVRNDSRVTLVEPVRRGLFRLSLADGETLLARKVVMATGIQGGGQWQMPAMVTKLPGHLYAHTSQAIDFDALAGRRIAILGGGASAFDNAQHALSLGAGEVHVFVRRQQLPTVNPIRFLEANGVIPRFPALADEAKYRMMKNFFERNQPPTNDTFARAASHPGFHLHLGSPWLDVAEAGDGVDVITPQGRQRFDFLILSTGLATDPALRPELRPVAAGIARWSDRFAPQDRDAVLDAHPYLGTGFQLLPRTPQDEDALHGLFAFNYSGLINFGLSASAISGLKHALPRLVQGVADQLFLDDQGAILADYFAYAEPEFSAQLPTPRATPTEAAA</sequence>
<dbReference type="PRINTS" id="PR00411">
    <property type="entry name" value="PNDRDTASEI"/>
</dbReference>
<dbReference type="PANTHER" id="PTHR43539">
    <property type="entry name" value="FLAVIN-BINDING MONOOXYGENASE-LIKE PROTEIN (AFU_ORTHOLOGUE AFUA_4G09220)"/>
    <property type="match status" value="1"/>
</dbReference>
<dbReference type="InterPro" id="IPR036188">
    <property type="entry name" value="FAD/NAD-bd_sf"/>
</dbReference>
<dbReference type="Pfam" id="PF13738">
    <property type="entry name" value="Pyr_redox_3"/>
    <property type="match status" value="1"/>
</dbReference>
<proteinExistence type="predicted"/>
<accession>A0A0J9CXK8</accession>
<evidence type="ECO:0000256" key="1">
    <source>
        <dbReference type="ARBA" id="ARBA00023002"/>
    </source>
</evidence>
<reference evidence="2 4" key="1">
    <citation type="submission" date="2017-04" db="EMBL/GenBank/DDBJ databases">
        <title>Characterization, genome and methylation analysis of a phthalic acid esters degrading strain Sphingobium yanoikuyae SHJ.</title>
        <authorList>
            <person name="Feng L."/>
        </authorList>
    </citation>
    <scope>NUCLEOTIDE SEQUENCE [LARGE SCALE GENOMIC DNA]</scope>
    <source>
        <strain evidence="2 4">SHJ</strain>
    </source>
</reference>
<organism evidence="2 4">
    <name type="scientific">Sphingobium yanoikuyae</name>
    <name type="common">Sphingomonas yanoikuyae</name>
    <dbReference type="NCBI Taxonomy" id="13690"/>
    <lineage>
        <taxon>Bacteria</taxon>
        <taxon>Pseudomonadati</taxon>
        <taxon>Pseudomonadota</taxon>
        <taxon>Alphaproteobacteria</taxon>
        <taxon>Sphingomonadales</taxon>
        <taxon>Sphingomonadaceae</taxon>
        <taxon>Sphingobium</taxon>
    </lineage>
</organism>
<dbReference type="PANTHER" id="PTHR43539:SF91">
    <property type="entry name" value="FAD-DEPENDENT URATE HYDROXYLASE"/>
    <property type="match status" value="1"/>
</dbReference>
<protein>
    <submittedName>
        <fullName evidence="3">FAD-dependent oxidoreductase</fullName>
    </submittedName>
    <submittedName>
        <fullName evidence="2">Monooxygenase</fullName>
    </submittedName>
</protein>
<dbReference type="GO" id="GO:0050660">
    <property type="term" value="F:flavin adenine dinucleotide binding"/>
    <property type="evidence" value="ECO:0007669"/>
    <property type="project" value="TreeGrafter"/>
</dbReference>
<evidence type="ECO:0000313" key="5">
    <source>
        <dbReference type="Proteomes" id="UP000464086"/>
    </source>
</evidence>
<dbReference type="GO" id="GO:0004497">
    <property type="term" value="F:monooxygenase activity"/>
    <property type="evidence" value="ECO:0007669"/>
    <property type="project" value="UniProtKB-KW"/>
</dbReference>
<evidence type="ECO:0000313" key="3">
    <source>
        <dbReference type="EMBL" id="QHD66926.1"/>
    </source>
</evidence>